<proteinExistence type="predicted"/>
<sequence length="70" mass="7908">MHKELVRRVEETGLCDTKAPDGLSGLWLEEQEYERGNFLNAGGVAGRIKETYGTLFYDDINKEVTSEKKA</sequence>
<accession>A0A2H1VJR4</accession>
<evidence type="ECO:0000313" key="1">
    <source>
        <dbReference type="EMBL" id="SOQ41089.1"/>
    </source>
</evidence>
<name>A0A2H1VJR4_SPOFR</name>
<reference evidence="1" key="1">
    <citation type="submission" date="2016-07" db="EMBL/GenBank/DDBJ databases">
        <authorList>
            <person name="Bretaudeau A."/>
        </authorList>
    </citation>
    <scope>NUCLEOTIDE SEQUENCE</scope>
    <source>
        <strain evidence="1">Rice</strain>
        <tissue evidence="1">Whole body</tissue>
    </source>
</reference>
<dbReference type="AlphaFoldDB" id="A0A2H1VJR4"/>
<dbReference type="EMBL" id="ODYU01002945">
    <property type="protein sequence ID" value="SOQ41089.1"/>
    <property type="molecule type" value="Genomic_DNA"/>
</dbReference>
<gene>
    <name evidence="1" type="ORF">SFRICE_036907</name>
</gene>
<protein>
    <submittedName>
        <fullName evidence="1">SFRICE_036907</fullName>
    </submittedName>
</protein>
<organism evidence="1">
    <name type="scientific">Spodoptera frugiperda</name>
    <name type="common">Fall armyworm</name>
    <dbReference type="NCBI Taxonomy" id="7108"/>
    <lineage>
        <taxon>Eukaryota</taxon>
        <taxon>Metazoa</taxon>
        <taxon>Ecdysozoa</taxon>
        <taxon>Arthropoda</taxon>
        <taxon>Hexapoda</taxon>
        <taxon>Insecta</taxon>
        <taxon>Pterygota</taxon>
        <taxon>Neoptera</taxon>
        <taxon>Endopterygota</taxon>
        <taxon>Lepidoptera</taxon>
        <taxon>Glossata</taxon>
        <taxon>Ditrysia</taxon>
        <taxon>Noctuoidea</taxon>
        <taxon>Noctuidae</taxon>
        <taxon>Amphipyrinae</taxon>
        <taxon>Spodoptera</taxon>
    </lineage>
</organism>